<dbReference type="GO" id="GO:0051015">
    <property type="term" value="F:actin filament binding"/>
    <property type="evidence" value="ECO:0007669"/>
    <property type="project" value="TreeGrafter"/>
</dbReference>
<evidence type="ECO:0000256" key="5">
    <source>
        <dbReference type="ARBA" id="ARBA00022737"/>
    </source>
</evidence>
<dbReference type="SMART" id="SM00102">
    <property type="entry name" value="ADF"/>
    <property type="match status" value="1"/>
</dbReference>
<keyword evidence="6" id="KW-0009">Actin-binding</keyword>
<dbReference type="PANTHER" id="PTHR13759:SF9">
    <property type="entry name" value="TWINFILIN-2"/>
    <property type="match status" value="1"/>
</dbReference>
<dbReference type="CDD" id="cd11285">
    <property type="entry name" value="ADF_Twf-N_like"/>
    <property type="match status" value="1"/>
</dbReference>
<dbReference type="PANTHER" id="PTHR13759">
    <property type="entry name" value="TWINFILIN"/>
    <property type="match status" value="1"/>
</dbReference>
<dbReference type="InterPro" id="IPR029006">
    <property type="entry name" value="ADF-H/Gelsolin-like_dom_sf"/>
</dbReference>
<evidence type="ECO:0000313" key="11">
    <source>
        <dbReference type="Proteomes" id="UP000472277"/>
    </source>
</evidence>
<reference evidence="10" key="1">
    <citation type="submission" date="2025-08" db="UniProtKB">
        <authorList>
            <consortium name="Ensembl"/>
        </authorList>
    </citation>
    <scope>IDENTIFICATION</scope>
</reference>
<keyword evidence="11" id="KW-1185">Reference proteome</keyword>
<evidence type="ECO:0000256" key="2">
    <source>
        <dbReference type="ARBA" id="ARBA00004556"/>
    </source>
</evidence>
<dbReference type="GO" id="GO:0030016">
    <property type="term" value="C:myofibril"/>
    <property type="evidence" value="ECO:0007669"/>
    <property type="project" value="TreeGrafter"/>
</dbReference>
<dbReference type="OMA" id="AMTHQTG"/>
<dbReference type="GO" id="GO:0010591">
    <property type="term" value="P:regulation of lamellipodium assembly"/>
    <property type="evidence" value="ECO:0007669"/>
    <property type="project" value="TreeGrafter"/>
</dbReference>
<dbReference type="Proteomes" id="UP000472277">
    <property type="component" value="Chromosome 14"/>
</dbReference>
<reference evidence="10" key="2">
    <citation type="submission" date="2025-09" db="UniProtKB">
        <authorList>
            <consortium name="Ensembl"/>
        </authorList>
    </citation>
    <scope>IDENTIFICATION</scope>
</reference>
<dbReference type="GO" id="GO:0003785">
    <property type="term" value="F:actin monomer binding"/>
    <property type="evidence" value="ECO:0007669"/>
    <property type="project" value="TreeGrafter"/>
</dbReference>
<feature type="region of interest" description="Disordered" evidence="8">
    <location>
        <begin position="296"/>
        <end position="321"/>
    </location>
</feature>
<dbReference type="FunFam" id="3.40.20.10:FF:000042">
    <property type="entry name" value="Actin depolymerizing protein"/>
    <property type="match status" value="1"/>
</dbReference>
<dbReference type="GO" id="GO:0010976">
    <property type="term" value="P:positive regulation of neuron projection development"/>
    <property type="evidence" value="ECO:0007669"/>
    <property type="project" value="TreeGrafter"/>
</dbReference>
<evidence type="ECO:0000259" key="9">
    <source>
        <dbReference type="PROSITE" id="PS51263"/>
    </source>
</evidence>
<evidence type="ECO:0000256" key="3">
    <source>
        <dbReference type="ARBA" id="ARBA00009557"/>
    </source>
</evidence>
<gene>
    <name evidence="10" type="primary">LOC115207496</name>
</gene>
<dbReference type="Gene3D" id="3.40.20.10">
    <property type="entry name" value="Severin"/>
    <property type="match status" value="2"/>
</dbReference>
<comment type="similarity">
    <text evidence="3">Belongs to the actin-binding proteins ADF family. Twinfilin subfamily.</text>
</comment>
<evidence type="ECO:0000256" key="7">
    <source>
        <dbReference type="ARBA" id="ARBA00023212"/>
    </source>
</evidence>
<keyword evidence="5" id="KW-0677">Repeat</keyword>
<protein>
    <submittedName>
        <fullName evidence="10">WD repeat domain 82</fullName>
    </submittedName>
</protein>
<organism evidence="10 11">
    <name type="scientific">Salmo trutta</name>
    <name type="common">Brown trout</name>
    <dbReference type="NCBI Taxonomy" id="8032"/>
    <lineage>
        <taxon>Eukaryota</taxon>
        <taxon>Metazoa</taxon>
        <taxon>Chordata</taxon>
        <taxon>Craniata</taxon>
        <taxon>Vertebrata</taxon>
        <taxon>Euteleostomi</taxon>
        <taxon>Actinopterygii</taxon>
        <taxon>Neopterygii</taxon>
        <taxon>Teleostei</taxon>
        <taxon>Protacanthopterygii</taxon>
        <taxon>Salmoniformes</taxon>
        <taxon>Salmonidae</taxon>
        <taxon>Salmoninae</taxon>
        <taxon>Salmo</taxon>
    </lineage>
</organism>
<accession>A0A674AUG1</accession>
<dbReference type="GeneTree" id="ENSGT00530000063965"/>
<evidence type="ECO:0000256" key="6">
    <source>
        <dbReference type="ARBA" id="ARBA00023203"/>
    </source>
</evidence>
<dbReference type="GO" id="GO:0030042">
    <property type="term" value="P:actin filament depolymerization"/>
    <property type="evidence" value="ECO:0007669"/>
    <property type="project" value="TreeGrafter"/>
</dbReference>
<dbReference type="InterPro" id="IPR028458">
    <property type="entry name" value="Twinfilin"/>
</dbReference>
<dbReference type="Pfam" id="PF00241">
    <property type="entry name" value="Cofilin_ADF"/>
    <property type="match status" value="2"/>
</dbReference>
<keyword evidence="4" id="KW-0963">Cytoplasm</keyword>
<evidence type="ECO:0000256" key="4">
    <source>
        <dbReference type="ARBA" id="ARBA00022490"/>
    </source>
</evidence>
<name>A0A674AUG1_SALTR</name>
<comment type="subcellular location">
    <subcellularLocation>
        <location evidence="1">Cytoplasm</location>
        <location evidence="1">Cytoskeleton</location>
    </subcellularLocation>
    <subcellularLocation>
        <location evidence="2">Cytoplasm</location>
        <location evidence="2">Perinuclear region</location>
    </subcellularLocation>
</comment>
<keyword evidence="7" id="KW-0206">Cytoskeleton</keyword>
<dbReference type="SUPFAM" id="SSF55753">
    <property type="entry name" value="Actin depolymerizing proteins"/>
    <property type="match status" value="2"/>
</dbReference>
<proteinExistence type="inferred from homology"/>
<evidence type="ECO:0000256" key="8">
    <source>
        <dbReference type="SAM" id="MobiDB-lite"/>
    </source>
</evidence>
<dbReference type="AlphaFoldDB" id="A0A674AUG1"/>
<dbReference type="GO" id="GO:0005884">
    <property type="term" value="C:actin filament"/>
    <property type="evidence" value="ECO:0007669"/>
    <property type="project" value="TreeGrafter"/>
</dbReference>
<feature type="domain" description="ADF-H" evidence="9">
    <location>
        <begin position="3"/>
        <end position="135"/>
    </location>
</feature>
<dbReference type="PROSITE" id="PS51263">
    <property type="entry name" value="ADF_H"/>
    <property type="match status" value="1"/>
</dbReference>
<sequence length="321" mass="36320">MFLVLVVTPELGEFLARARGEAIRLIQVRIQDVGLSLGSLRGCSWDHDYDHFLLPLLDDKEPCYILYRLNSQNAQGYEWIFISWSPDQSPVRQKMLNAATRATVKKEFDGGHVKDEMFGTAEEDISLEGYQRHVSTSSGLAPLTAAEVRRQVKTETSVESKSQTLQGLAFLLQEDAKWVLQQLAQKHINYIQLVSHIEMPLANQIQTIEISGGHNLSPTPLFHFLSVFIYSMPGYSCSIKERMLYSSCMLDEVEKDYHLEVAKKMEIDNGDELTEEFLYDVVHPKQHAFQQAFAKPCGPAEKRGSKRLIKGPADGEGRLES</sequence>
<dbReference type="GO" id="GO:0051016">
    <property type="term" value="P:barbed-end actin filament capping"/>
    <property type="evidence" value="ECO:0007669"/>
    <property type="project" value="TreeGrafter"/>
</dbReference>
<dbReference type="Ensembl" id="ENSSTUT00000065484.1">
    <property type="protein sequence ID" value="ENSSTUP00000062091.1"/>
    <property type="gene ID" value="ENSSTUG00000026793.1"/>
</dbReference>
<dbReference type="GO" id="GO:0048471">
    <property type="term" value="C:perinuclear region of cytoplasm"/>
    <property type="evidence" value="ECO:0007669"/>
    <property type="project" value="UniProtKB-SubCell"/>
</dbReference>
<evidence type="ECO:0000256" key="1">
    <source>
        <dbReference type="ARBA" id="ARBA00004245"/>
    </source>
</evidence>
<evidence type="ECO:0000313" key="10">
    <source>
        <dbReference type="Ensembl" id="ENSSTUP00000062091.1"/>
    </source>
</evidence>
<dbReference type="InterPro" id="IPR002108">
    <property type="entry name" value="ADF-H"/>
</dbReference>